<dbReference type="OrthoDB" id="6692170at2"/>
<name>A0A5B1CF86_9BACT</name>
<dbReference type="SUPFAM" id="SSF50965">
    <property type="entry name" value="Galactose oxidase, central domain"/>
    <property type="match status" value="1"/>
</dbReference>
<dbReference type="EMBL" id="VRLW01000001">
    <property type="protein sequence ID" value="KAA1258143.1"/>
    <property type="molecule type" value="Genomic_DNA"/>
</dbReference>
<sequence>MNYEEDLSEEHREPGPEVTPKLFRKWQKAVRGSTVAEDMTNPVWLWLFRGRVDPYHAHERFKSRLGKVFGHGDYPSEARWAGCRMGQSRTELADGRVFWIAGEHEDYYDPDFFIYNDVIIEHPDGDVQIIGYPESSFRPTDFHSATAINNDQAILLIGNVGYADERDVGHTQIYLLDTTSLVLTEVSSSGNLPGWISKHDARLASDLGSIVVRGGDIMTKDGLLENIDDWSLSLPDFVWTRLTMRKWVRFQVSRSDGLGLHLWQYDMRRFALEYPRAGVDQEDDLVEQIGGEPNMDAFNSLYNPPVDHLTVERDPDEEGDWRAMRILVDDVCVRYTDDMEYLTVTVEGELPEPVIESIASDLQSKLSHVENSECHIKWLE</sequence>
<dbReference type="InterPro" id="IPR011043">
    <property type="entry name" value="Gal_Oxase/kelch_b-propeller"/>
</dbReference>
<evidence type="ECO:0000313" key="1">
    <source>
        <dbReference type="EMBL" id="KAA1258143.1"/>
    </source>
</evidence>
<protein>
    <submittedName>
        <fullName evidence="1">Uncharacterized protein</fullName>
    </submittedName>
</protein>
<reference evidence="1 2" key="1">
    <citation type="submission" date="2019-08" db="EMBL/GenBank/DDBJ databases">
        <title>Deep-cultivation of Planctomycetes and their phenomic and genomic characterization uncovers novel biology.</title>
        <authorList>
            <person name="Wiegand S."/>
            <person name="Jogler M."/>
            <person name="Boedeker C."/>
            <person name="Pinto D."/>
            <person name="Vollmers J."/>
            <person name="Rivas-Marin E."/>
            <person name="Kohn T."/>
            <person name="Peeters S.H."/>
            <person name="Heuer A."/>
            <person name="Rast P."/>
            <person name="Oberbeckmann S."/>
            <person name="Bunk B."/>
            <person name="Jeske O."/>
            <person name="Meyerdierks A."/>
            <person name="Storesund J.E."/>
            <person name="Kallscheuer N."/>
            <person name="Luecker S."/>
            <person name="Lage O.M."/>
            <person name="Pohl T."/>
            <person name="Merkel B.J."/>
            <person name="Hornburger P."/>
            <person name="Mueller R.-W."/>
            <person name="Bruemmer F."/>
            <person name="Labrenz M."/>
            <person name="Spormann A.M."/>
            <person name="Op Den Camp H."/>
            <person name="Overmann J."/>
            <person name="Amann R."/>
            <person name="Jetten M.S.M."/>
            <person name="Mascher T."/>
            <person name="Medema M.H."/>
            <person name="Devos D.P."/>
            <person name="Kaster A.-K."/>
            <person name="Ovreas L."/>
            <person name="Rohde M."/>
            <person name="Galperin M.Y."/>
            <person name="Jogler C."/>
        </authorList>
    </citation>
    <scope>NUCLEOTIDE SEQUENCE [LARGE SCALE GENOMIC DNA]</scope>
    <source>
        <strain evidence="1 2">LF1</strain>
    </source>
</reference>
<keyword evidence="2" id="KW-1185">Reference proteome</keyword>
<gene>
    <name evidence="1" type="ORF">LF1_06580</name>
</gene>
<organism evidence="1 2">
    <name type="scientific">Rubripirellula obstinata</name>
    <dbReference type="NCBI Taxonomy" id="406547"/>
    <lineage>
        <taxon>Bacteria</taxon>
        <taxon>Pseudomonadati</taxon>
        <taxon>Planctomycetota</taxon>
        <taxon>Planctomycetia</taxon>
        <taxon>Pirellulales</taxon>
        <taxon>Pirellulaceae</taxon>
        <taxon>Rubripirellula</taxon>
    </lineage>
</organism>
<evidence type="ECO:0000313" key="2">
    <source>
        <dbReference type="Proteomes" id="UP000322699"/>
    </source>
</evidence>
<accession>A0A5B1CF86</accession>
<dbReference type="Proteomes" id="UP000322699">
    <property type="component" value="Unassembled WGS sequence"/>
</dbReference>
<proteinExistence type="predicted"/>
<dbReference type="AlphaFoldDB" id="A0A5B1CF86"/>
<comment type="caution">
    <text evidence="1">The sequence shown here is derived from an EMBL/GenBank/DDBJ whole genome shotgun (WGS) entry which is preliminary data.</text>
</comment>
<dbReference type="RefSeq" id="WP_068258879.1">
    <property type="nucleotide sequence ID" value="NZ_LWSK01000007.1"/>
</dbReference>